<proteinExistence type="predicted"/>
<sequence length="135" mass="15202">MRKSVSFNGNPSPTSTVKRSPVCKSILKRESSECSHVIETLAQRAEADVRRAWRRVTVEKFVDPWNLIQGEVVQFRKDGEKGVSWMFSWNLLTQVIQSHKSQSSLSATNEEALTLTITKVARDQHVGDTGEESRG</sequence>
<organism evidence="1">
    <name type="scientific">Lotharella globosa</name>
    <dbReference type="NCBI Taxonomy" id="91324"/>
    <lineage>
        <taxon>Eukaryota</taxon>
        <taxon>Sar</taxon>
        <taxon>Rhizaria</taxon>
        <taxon>Cercozoa</taxon>
        <taxon>Chlorarachniophyceae</taxon>
        <taxon>Lotharella</taxon>
    </lineage>
</organism>
<evidence type="ECO:0000313" key="1">
    <source>
        <dbReference type="EMBL" id="CAE0660981.1"/>
    </source>
</evidence>
<name>A0A7S3YT00_9EUKA</name>
<dbReference type="EMBL" id="HBIV01017285">
    <property type="protein sequence ID" value="CAE0660981.1"/>
    <property type="molecule type" value="Transcribed_RNA"/>
</dbReference>
<accession>A0A7S3YT00</accession>
<reference evidence="1" key="1">
    <citation type="submission" date="2021-01" db="EMBL/GenBank/DDBJ databases">
        <authorList>
            <person name="Corre E."/>
            <person name="Pelletier E."/>
            <person name="Niang G."/>
            <person name="Scheremetjew M."/>
            <person name="Finn R."/>
            <person name="Kale V."/>
            <person name="Holt S."/>
            <person name="Cochrane G."/>
            <person name="Meng A."/>
            <person name="Brown T."/>
            <person name="Cohen L."/>
        </authorList>
    </citation>
    <scope>NUCLEOTIDE SEQUENCE</scope>
    <source>
        <strain evidence="1">CCCM811</strain>
    </source>
</reference>
<protein>
    <submittedName>
        <fullName evidence="1">Uncharacterized protein</fullName>
    </submittedName>
</protein>
<dbReference type="AlphaFoldDB" id="A0A7S3YT00"/>
<gene>
    <name evidence="1" type="ORF">LGLO00237_LOCUS12569</name>
</gene>